<keyword evidence="6" id="KW-1278">Translocase</keyword>
<feature type="transmembrane region" description="Helical" evidence="14">
    <location>
        <begin position="191"/>
        <end position="214"/>
    </location>
</feature>
<keyword evidence="5 14" id="KW-0812">Transmembrane</keyword>
<evidence type="ECO:0000313" key="16">
    <source>
        <dbReference type="Proteomes" id="UP000031307"/>
    </source>
</evidence>
<keyword evidence="2" id="KW-0813">Transport</keyword>
<dbReference type="GO" id="GO:0006814">
    <property type="term" value="P:sodium ion transport"/>
    <property type="evidence" value="ECO:0007669"/>
    <property type="project" value="UniProtKB-KW"/>
</dbReference>
<dbReference type="PANTHER" id="PTHR30586:SF1">
    <property type="entry name" value="NA(+)-TRANSLOCATING NADH-QUINONE REDUCTASE SUBUNIT D"/>
    <property type="match status" value="1"/>
</dbReference>
<comment type="subcellular location">
    <subcellularLocation>
        <location evidence="1">Endomembrane system</location>
        <topology evidence="1">Multi-pass membrane protein</topology>
    </subcellularLocation>
</comment>
<keyword evidence="13" id="KW-0739">Sodium transport</keyword>
<dbReference type="PIRSF" id="PIRSF006102">
    <property type="entry name" value="NQR_DE"/>
    <property type="match status" value="1"/>
</dbReference>
<keyword evidence="10" id="KW-0406">Ion transport</keyword>
<gene>
    <name evidence="15" type="primary">nqrD</name>
    <name evidence="15" type="ORF">DB43_GV00100</name>
</gene>
<dbReference type="NCBIfam" id="TIGR01939">
    <property type="entry name" value="nqrD"/>
    <property type="match status" value="1"/>
</dbReference>
<dbReference type="GO" id="GO:0012505">
    <property type="term" value="C:endomembrane system"/>
    <property type="evidence" value="ECO:0007669"/>
    <property type="project" value="UniProtKB-SubCell"/>
</dbReference>
<feature type="transmembrane region" description="Helical" evidence="14">
    <location>
        <begin position="48"/>
        <end position="70"/>
    </location>
</feature>
<name>A0A0C1C7M9_9BACT</name>
<evidence type="ECO:0000256" key="4">
    <source>
        <dbReference type="ARBA" id="ARBA00022519"/>
    </source>
</evidence>
<reference evidence="15 16" key="1">
    <citation type="journal article" date="2014" name="Mol. Biol. Evol.">
        <title>Massive expansion of Ubiquitination-related gene families within the Chlamydiae.</title>
        <authorList>
            <person name="Domman D."/>
            <person name="Collingro A."/>
            <person name="Lagkouvardos I."/>
            <person name="Gehre L."/>
            <person name="Weinmaier T."/>
            <person name="Rattei T."/>
            <person name="Subtil A."/>
            <person name="Horn M."/>
        </authorList>
    </citation>
    <scope>NUCLEOTIDE SEQUENCE [LARGE SCALE GENOMIC DNA]</scope>
    <source>
        <strain evidence="15 16">OEW1</strain>
    </source>
</reference>
<evidence type="ECO:0000256" key="3">
    <source>
        <dbReference type="ARBA" id="ARBA00022475"/>
    </source>
</evidence>
<dbReference type="GO" id="GO:0005886">
    <property type="term" value="C:plasma membrane"/>
    <property type="evidence" value="ECO:0007669"/>
    <property type="project" value="TreeGrafter"/>
</dbReference>
<dbReference type="InterPro" id="IPR011292">
    <property type="entry name" value="NqrD"/>
</dbReference>
<dbReference type="GO" id="GO:0016655">
    <property type="term" value="F:oxidoreductase activity, acting on NAD(P)H, quinone or similar compound as acceptor"/>
    <property type="evidence" value="ECO:0007669"/>
    <property type="project" value="InterPro"/>
</dbReference>
<evidence type="ECO:0000256" key="1">
    <source>
        <dbReference type="ARBA" id="ARBA00004127"/>
    </source>
</evidence>
<keyword evidence="9" id="KW-0915">Sodium</keyword>
<keyword evidence="15" id="KW-0560">Oxidoreductase</keyword>
<evidence type="ECO:0000256" key="10">
    <source>
        <dbReference type="ARBA" id="ARBA00023065"/>
    </source>
</evidence>
<evidence type="ECO:0000256" key="7">
    <source>
        <dbReference type="ARBA" id="ARBA00022989"/>
    </source>
</evidence>
<dbReference type="PATRIC" id="fig|83552.4.peg.1762"/>
<feature type="transmembrane region" description="Helical" evidence="14">
    <location>
        <begin position="108"/>
        <end position="126"/>
    </location>
</feature>
<keyword evidence="8" id="KW-0520">NAD</keyword>
<accession>A0A0C1C7M9</accession>
<evidence type="ECO:0000256" key="6">
    <source>
        <dbReference type="ARBA" id="ARBA00022967"/>
    </source>
</evidence>
<dbReference type="AlphaFoldDB" id="A0A0C1C7M9"/>
<feature type="transmembrane region" description="Helical" evidence="14">
    <location>
        <begin position="21"/>
        <end position="42"/>
    </location>
</feature>
<dbReference type="EMBL" id="JSAM01000091">
    <property type="protein sequence ID" value="KIA77060.1"/>
    <property type="molecule type" value="Genomic_DNA"/>
</dbReference>
<keyword evidence="4" id="KW-0997">Cell inner membrane</keyword>
<keyword evidence="3" id="KW-1003">Cell membrane</keyword>
<evidence type="ECO:0000256" key="2">
    <source>
        <dbReference type="ARBA" id="ARBA00022448"/>
    </source>
</evidence>
<evidence type="ECO:0000256" key="13">
    <source>
        <dbReference type="ARBA" id="ARBA00023201"/>
    </source>
</evidence>
<evidence type="ECO:0000256" key="14">
    <source>
        <dbReference type="SAM" id="Phobius"/>
    </source>
</evidence>
<organism evidence="15 16">
    <name type="scientific">Parachlamydia acanthamoebae</name>
    <dbReference type="NCBI Taxonomy" id="83552"/>
    <lineage>
        <taxon>Bacteria</taxon>
        <taxon>Pseudomonadati</taxon>
        <taxon>Chlamydiota</taxon>
        <taxon>Chlamydiia</taxon>
        <taxon>Parachlamydiales</taxon>
        <taxon>Parachlamydiaceae</taxon>
        <taxon>Parachlamydia</taxon>
    </lineage>
</organism>
<feature type="transmembrane region" description="Helical" evidence="14">
    <location>
        <begin position="82"/>
        <end position="102"/>
    </location>
</feature>
<dbReference type="EC" id="1.6.5.-" evidence="15"/>
<evidence type="ECO:0000256" key="5">
    <source>
        <dbReference type="ARBA" id="ARBA00022692"/>
    </source>
</evidence>
<feature type="transmembrane region" description="Helical" evidence="14">
    <location>
        <begin position="138"/>
        <end position="159"/>
    </location>
</feature>
<keyword evidence="11" id="KW-0830">Ubiquinone</keyword>
<dbReference type="NCBIfam" id="NF006777">
    <property type="entry name" value="PRK09292.1"/>
    <property type="match status" value="1"/>
</dbReference>
<comment type="caution">
    <text evidence="15">The sequence shown here is derived from an EMBL/GenBank/DDBJ whole genome shotgun (WGS) entry which is preliminary data.</text>
</comment>
<dbReference type="Proteomes" id="UP000031307">
    <property type="component" value="Unassembled WGS sequence"/>
</dbReference>
<protein>
    <submittedName>
        <fullName evidence="15">Na(+)-translocating NADH-quinone reductase subunit D</fullName>
        <ecNumber evidence="15">1.6.5.-</ecNumber>
    </submittedName>
</protein>
<sequence length="217" mass="23812">MYKRERGMTQQNPPAMSYLTSQLWSSNQILVAVLGICSALGVTNRLSVAITMGLSVSFVTAFSSLIVSALRKITPDSVRMITQLAIISVFVTIIDQFLRAYLFSVSKVLSVFVGLIITNCIVMGRTEGMAKNVSPLPAFMDGLGAGLGYMFVICIVGAIRELFGFGQLLNQQIIPLSWYASPEQPNAYENFALMVSPPAAFFIIGCLIWLFNIYNKK</sequence>
<dbReference type="InterPro" id="IPR003667">
    <property type="entry name" value="NqrDE/RnfAE"/>
</dbReference>
<proteinExistence type="predicted"/>
<keyword evidence="12 14" id="KW-0472">Membrane</keyword>
<evidence type="ECO:0000256" key="12">
    <source>
        <dbReference type="ARBA" id="ARBA00023136"/>
    </source>
</evidence>
<evidence type="ECO:0000256" key="8">
    <source>
        <dbReference type="ARBA" id="ARBA00023027"/>
    </source>
</evidence>
<dbReference type="PANTHER" id="PTHR30586">
    <property type="entry name" value="ELECTRON TRANSPORT COMPLEX PROTEIN RNFE"/>
    <property type="match status" value="1"/>
</dbReference>
<evidence type="ECO:0000313" key="15">
    <source>
        <dbReference type="EMBL" id="KIA77060.1"/>
    </source>
</evidence>
<evidence type="ECO:0000256" key="9">
    <source>
        <dbReference type="ARBA" id="ARBA00023053"/>
    </source>
</evidence>
<evidence type="ECO:0000256" key="11">
    <source>
        <dbReference type="ARBA" id="ARBA00023075"/>
    </source>
</evidence>
<dbReference type="Pfam" id="PF02508">
    <property type="entry name" value="Rnf-Nqr"/>
    <property type="match status" value="1"/>
</dbReference>
<keyword evidence="7 14" id="KW-1133">Transmembrane helix</keyword>